<organism evidence="1 2">
    <name type="scientific">Erythrobacter ani</name>
    <dbReference type="NCBI Taxonomy" id="2827235"/>
    <lineage>
        <taxon>Bacteria</taxon>
        <taxon>Pseudomonadati</taxon>
        <taxon>Pseudomonadota</taxon>
        <taxon>Alphaproteobacteria</taxon>
        <taxon>Sphingomonadales</taxon>
        <taxon>Erythrobacteraceae</taxon>
        <taxon>Erythrobacter/Porphyrobacter group</taxon>
        <taxon>Erythrobacter</taxon>
    </lineage>
</organism>
<comment type="caution">
    <text evidence="1">The sequence shown here is derived from an EMBL/GenBank/DDBJ whole genome shotgun (WGS) entry which is preliminary data.</text>
</comment>
<keyword evidence="2" id="KW-1185">Reference proteome</keyword>
<dbReference type="EMBL" id="JAGSPB010000002">
    <property type="protein sequence ID" value="MBV7266676.1"/>
    <property type="molecule type" value="Genomic_DNA"/>
</dbReference>
<gene>
    <name evidence="1" type="ORF">KCG45_10845</name>
</gene>
<reference evidence="1 2" key="1">
    <citation type="submission" date="2021-04" db="EMBL/GenBank/DDBJ databases">
        <authorList>
            <person name="Pira H."/>
            <person name="Risdian C."/>
            <person name="Wink J."/>
        </authorList>
    </citation>
    <scope>NUCLEOTIDE SEQUENCE [LARGE SCALE GENOMIC DNA]</scope>
    <source>
        <strain evidence="1 2">WH131</strain>
    </source>
</reference>
<accession>A0ABS6SPA9</accession>
<dbReference type="RefSeq" id="WP_218317242.1">
    <property type="nucleotide sequence ID" value="NZ_JAGSPB010000002.1"/>
</dbReference>
<evidence type="ECO:0008006" key="3">
    <source>
        <dbReference type="Google" id="ProtNLM"/>
    </source>
</evidence>
<name>A0ABS6SPA9_9SPHN</name>
<evidence type="ECO:0000313" key="1">
    <source>
        <dbReference type="EMBL" id="MBV7266676.1"/>
    </source>
</evidence>
<sequence length="127" mass="13963">MSTLAPVHSISVDLDHAELHFAVGGFWTPEAMGQFLTDLAKAASPFLKSREPFTALGDLREFVPQNRETAAAIRDSLLMGQKNGLTRFAVVSASPLVKLQYQRITDGVEVEFFDAPKDAEQWLRASA</sequence>
<proteinExistence type="predicted"/>
<protein>
    <recommendedName>
        <fullName evidence="3">STAS/SEC14 domain-containing protein</fullName>
    </recommendedName>
</protein>
<dbReference type="Proteomes" id="UP000699975">
    <property type="component" value="Unassembled WGS sequence"/>
</dbReference>
<evidence type="ECO:0000313" key="2">
    <source>
        <dbReference type="Proteomes" id="UP000699975"/>
    </source>
</evidence>